<dbReference type="InterPro" id="IPR027417">
    <property type="entry name" value="P-loop_NTPase"/>
</dbReference>
<comment type="subunit">
    <text evidence="7">Homodimer. Heterotetramer of two MnmE and two MnmG subunits.</text>
</comment>
<keyword evidence="7" id="KW-0479">Metal-binding</keyword>
<accession>A0A3M0C428</accession>
<keyword evidence="12" id="KW-1185">Reference proteome</keyword>
<evidence type="ECO:0000313" key="11">
    <source>
        <dbReference type="EMBL" id="RMB01849.1"/>
    </source>
</evidence>
<feature type="binding site" evidence="7">
    <location>
        <begin position="246"/>
        <end position="252"/>
    </location>
    <ligand>
        <name>GTP</name>
        <dbReference type="ChEBI" id="CHEBI:37565"/>
    </ligand>
</feature>
<keyword evidence="3 7" id="KW-0547">Nucleotide-binding</keyword>
<dbReference type="GO" id="GO:0046872">
    <property type="term" value="F:metal ion binding"/>
    <property type="evidence" value="ECO:0007669"/>
    <property type="project" value="UniProtKB-KW"/>
</dbReference>
<evidence type="ECO:0000256" key="4">
    <source>
        <dbReference type="ARBA" id="ARBA00022801"/>
    </source>
</evidence>
<dbReference type="Gene3D" id="1.20.120.430">
    <property type="entry name" value="tRNA modification GTPase MnmE domain 2"/>
    <property type="match status" value="1"/>
</dbReference>
<dbReference type="GO" id="GO:0005737">
    <property type="term" value="C:cytoplasm"/>
    <property type="evidence" value="ECO:0007669"/>
    <property type="project" value="UniProtKB-SubCell"/>
</dbReference>
<dbReference type="InterPro" id="IPR006073">
    <property type="entry name" value="GTP-bd"/>
</dbReference>
<dbReference type="NCBIfam" id="NF003661">
    <property type="entry name" value="PRK05291.1-3"/>
    <property type="match status" value="1"/>
</dbReference>
<feature type="binding site" evidence="7">
    <location>
        <position position="81"/>
    </location>
    <ligand>
        <name>(6S)-5-formyl-5,6,7,8-tetrahydrofolate</name>
        <dbReference type="ChEBI" id="CHEBI:57457"/>
    </ligand>
</feature>
<keyword evidence="2 7" id="KW-0819">tRNA processing</keyword>
<dbReference type="OrthoDB" id="9805918at2"/>
<dbReference type="GO" id="GO:0002098">
    <property type="term" value="P:tRNA wobble uridine modification"/>
    <property type="evidence" value="ECO:0007669"/>
    <property type="project" value="TreeGrafter"/>
</dbReference>
<dbReference type="Pfam" id="PF10396">
    <property type="entry name" value="TrmE_N"/>
    <property type="match status" value="1"/>
</dbReference>
<dbReference type="PANTHER" id="PTHR42714:SF2">
    <property type="entry name" value="TRNA MODIFICATION GTPASE GTPBP3, MITOCHONDRIAL"/>
    <property type="match status" value="1"/>
</dbReference>
<dbReference type="RefSeq" id="WP_121940003.1">
    <property type="nucleotide sequence ID" value="NZ_REFR01000015.1"/>
</dbReference>
<keyword evidence="7" id="KW-0460">Magnesium</keyword>
<dbReference type="Gene3D" id="3.40.50.300">
    <property type="entry name" value="P-loop containing nucleotide triphosphate hydrolases"/>
    <property type="match status" value="1"/>
</dbReference>
<organism evidence="11 12">
    <name type="scientific">Eilatimonas milleporae</name>
    <dbReference type="NCBI Taxonomy" id="911205"/>
    <lineage>
        <taxon>Bacteria</taxon>
        <taxon>Pseudomonadati</taxon>
        <taxon>Pseudomonadota</taxon>
        <taxon>Alphaproteobacteria</taxon>
        <taxon>Kordiimonadales</taxon>
        <taxon>Kordiimonadaceae</taxon>
        <taxon>Eilatimonas</taxon>
    </lineage>
</organism>
<keyword evidence="6 7" id="KW-0342">GTP-binding</keyword>
<dbReference type="SUPFAM" id="SSF103025">
    <property type="entry name" value="Folate-binding domain"/>
    <property type="match status" value="1"/>
</dbReference>
<dbReference type="InterPro" id="IPR005225">
    <property type="entry name" value="Small_GTP-bd"/>
</dbReference>
<evidence type="ECO:0000256" key="2">
    <source>
        <dbReference type="ARBA" id="ARBA00022694"/>
    </source>
</evidence>
<dbReference type="InterPro" id="IPR025867">
    <property type="entry name" value="MnmE_helical"/>
</dbReference>
<comment type="caution">
    <text evidence="7">Lacks conserved residue(s) required for the propagation of feature annotation.</text>
</comment>
<dbReference type="Gene3D" id="3.30.1360.120">
    <property type="entry name" value="Probable tRNA modification gtpase trme, domain 1"/>
    <property type="match status" value="1"/>
</dbReference>
<feature type="binding site" evidence="7">
    <location>
        <position position="252"/>
    </location>
    <ligand>
        <name>Mg(2+)</name>
        <dbReference type="ChEBI" id="CHEBI:18420"/>
    </ligand>
</feature>
<evidence type="ECO:0000259" key="10">
    <source>
        <dbReference type="Pfam" id="PF12631"/>
    </source>
</evidence>
<feature type="domain" description="MnmE helical" evidence="10">
    <location>
        <begin position="124"/>
        <end position="451"/>
    </location>
</feature>
<comment type="caution">
    <text evidence="11">The sequence shown here is derived from an EMBL/GenBank/DDBJ whole genome shotgun (WGS) entry which is preliminary data.</text>
</comment>
<keyword evidence="5 7" id="KW-0630">Potassium</keyword>
<keyword evidence="7" id="KW-0963">Cytoplasm</keyword>
<evidence type="ECO:0000256" key="6">
    <source>
        <dbReference type="ARBA" id="ARBA00023134"/>
    </source>
</evidence>
<dbReference type="GO" id="GO:0003924">
    <property type="term" value="F:GTPase activity"/>
    <property type="evidence" value="ECO:0007669"/>
    <property type="project" value="UniProtKB-UniRule"/>
</dbReference>
<evidence type="ECO:0000256" key="1">
    <source>
        <dbReference type="ARBA" id="ARBA00011043"/>
    </source>
</evidence>
<feature type="binding site" evidence="7">
    <location>
        <position position="231"/>
    </location>
    <ligand>
        <name>Mg(2+)</name>
        <dbReference type="ChEBI" id="CHEBI:18420"/>
    </ligand>
</feature>
<dbReference type="Pfam" id="PF01926">
    <property type="entry name" value="MMR_HSR1"/>
    <property type="match status" value="1"/>
</dbReference>
<keyword evidence="4 7" id="KW-0378">Hydrolase</keyword>
<dbReference type="InParanoid" id="A0A3M0C428"/>
<gene>
    <name evidence="7" type="primary">mnmE</name>
    <name evidence="7" type="synonym">trmE</name>
    <name evidence="11" type="ORF">BXY39_3356</name>
</gene>
<evidence type="ECO:0000259" key="8">
    <source>
        <dbReference type="Pfam" id="PF01926"/>
    </source>
</evidence>
<comment type="subcellular location">
    <subcellularLocation>
        <location evidence="7">Cytoplasm</location>
    </subcellularLocation>
</comment>
<protein>
    <recommendedName>
        <fullName evidence="7">tRNA modification GTPase MnmE</fullName>
        <ecNumber evidence="7">3.6.-.-</ecNumber>
    </recommendedName>
</protein>
<feature type="binding site" evidence="7">
    <location>
        <begin position="271"/>
        <end position="274"/>
    </location>
    <ligand>
        <name>GTP</name>
        <dbReference type="ChEBI" id="CHEBI:37565"/>
    </ligand>
</feature>
<comment type="similarity">
    <text evidence="1 7">Belongs to the TRAFAC class TrmE-Era-EngA-EngB-Septin-like GTPase superfamily. TrmE GTPase family.</text>
</comment>
<name>A0A3M0C428_9PROT</name>
<feature type="domain" description="G" evidence="8">
    <location>
        <begin position="219"/>
        <end position="319"/>
    </location>
</feature>
<comment type="cofactor">
    <cofactor evidence="7">
        <name>K(+)</name>
        <dbReference type="ChEBI" id="CHEBI:29103"/>
    </cofactor>
    <text evidence="7">Binds 1 potassium ion per subunit.</text>
</comment>
<dbReference type="GO" id="GO:0005525">
    <property type="term" value="F:GTP binding"/>
    <property type="evidence" value="ECO:0007669"/>
    <property type="project" value="UniProtKB-UniRule"/>
</dbReference>
<feature type="binding site" evidence="7">
    <location>
        <position position="22"/>
    </location>
    <ligand>
        <name>(6S)-5-formyl-5,6,7,8-tetrahydrofolate</name>
        <dbReference type="ChEBI" id="CHEBI:57457"/>
    </ligand>
</feature>
<dbReference type="FunFam" id="3.30.1360.120:FF:000007">
    <property type="entry name" value="tRNA modification GTPase GTPBP3, mitochondrial"/>
    <property type="match status" value="1"/>
</dbReference>
<comment type="function">
    <text evidence="7">Exhibits a very high intrinsic GTPase hydrolysis rate. Involved in the addition of a carboxymethylaminomethyl (cmnm) group at the wobble position (U34) of certain tRNAs, forming tRNA-cmnm(5)s(2)U34.</text>
</comment>
<dbReference type="InterPro" id="IPR027266">
    <property type="entry name" value="TrmE/GcvT-like"/>
</dbReference>
<reference evidence="11 12" key="1">
    <citation type="submission" date="2018-10" db="EMBL/GenBank/DDBJ databases">
        <title>Genomic Encyclopedia of Archaeal and Bacterial Type Strains, Phase II (KMG-II): from individual species to whole genera.</title>
        <authorList>
            <person name="Goeker M."/>
        </authorList>
    </citation>
    <scope>NUCLEOTIDE SEQUENCE [LARGE SCALE GENOMIC DNA]</scope>
    <source>
        <strain evidence="11 12">DSM 25217</strain>
    </source>
</reference>
<dbReference type="AlphaFoldDB" id="A0A3M0C428"/>
<dbReference type="CDD" id="cd04164">
    <property type="entry name" value="trmE"/>
    <property type="match status" value="1"/>
</dbReference>
<dbReference type="InterPro" id="IPR031168">
    <property type="entry name" value="G_TrmE"/>
</dbReference>
<proteinExistence type="inferred from homology"/>
<dbReference type="InterPro" id="IPR004520">
    <property type="entry name" value="GTPase_MnmE"/>
</dbReference>
<dbReference type="InterPro" id="IPR018948">
    <property type="entry name" value="GTP-bd_TrmE_N"/>
</dbReference>
<dbReference type="Pfam" id="PF12631">
    <property type="entry name" value="MnmE_helical"/>
    <property type="match status" value="1"/>
</dbReference>
<dbReference type="SUPFAM" id="SSF52540">
    <property type="entry name" value="P-loop containing nucleoside triphosphate hydrolases"/>
    <property type="match status" value="1"/>
</dbReference>
<evidence type="ECO:0000313" key="12">
    <source>
        <dbReference type="Proteomes" id="UP000271227"/>
    </source>
</evidence>
<feature type="domain" description="GTP-binding protein TrmE N-terminal" evidence="9">
    <location>
        <begin position="5"/>
        <end position="121"/>
    </location>
</feature>
<dbReference type="FunCoup" id="A0A3M0C428">
    <property type="interactions" value="577"/>
</dbReference>
<evidence type="ECO:0000259" key="9">
    <source>
        <dbReference type="Pfam" id="PF10396"/>
    </source>
</evidence>
<dbReference type="InterPro" id="IPR027368">
    <property type="entry name" value="MnmE_dom2"/>
</dbReference>
<feature type="binding site" evidence="7">
    <location>
        <position position="454"/>
    </location>
    <ligand>
        <name>(6S)-5-formyl-5,6,7,8-tetrahydrofolate</name>
        <dbReference type="ChEBI" id="CHEBI:57457"/>
    </ligand>
</feature>
<dbReference type="GO" id="GO:0030488">
    <property type="term" value="P:tRNA methylation"/>
    <property type="evidence" value="ECO:0007669"/>
    <property type="project" value="TreeGrafter"/>
</dbReference>
<dbReference type="EMBL" id="REFR01000015">
    <property type="protein sequence ID" value="RMB01849.1"/>
    <property type="molecule type" value="Genomic_DNA"/>
</dbReference>
<dbReference type="Proteomes" id="UP000271227">
    <property type="component" value="Unassembled WGS sequence"/>
</dbReference>
<dbReference type="HAMAP" id="MF_00379">
    <property type="entry name" value="GTPase_MnmE"/>
    <property type="match status" value="1"/>
</dbReference>
<dbReference type="NCBIfam" id="TIGR00231">
    <property type="entry name" value="small_GTP"/>
    <property type="match status" value="1"/>
</dbReference>
<dbReference type="PANTHER" id="PTHR42714">
    <property type="entry name" value="TRNA MODIFICATION GTPASE GTPBP3"/>
    <property type="match status" value="1"/>
</dbReference>
<dbReference type="SUPFAM" id="SSF116878">
    <property type="entry name" value="TrmE connector domain"/>
    <property type="match status" value="1"/>
</dbReference>
<evidence type="ECO:0000256" key="7">
    <source>
        <dbReference type="HAMAP-Rule" id="MF_00379"/>
    </source>
</evidence>
<feature type="binding site" evidence="7">
    <location>
        <position position="121"/>
    </location>
    <ligand>
        <name>(6S)-5-formyl-5,6,7,8-tetrahydrofolate</name>
        <dbReference type="ChEBI" id="CHEBI:57457"/>
    </ligand>
</feature>
<evidence type="ECO:0000256" key="5">
    <source>
        <dbReference type="ARBA" id="ARBA00022958"/>
    </source>
</evidence>
<dbReference type="CDD" id="cd14858">
    <property type="entry name" value="TrmE_N"/>
    <property type="match status" value="1"/>
</dbReference>
<dbReference type="EC" id="3.6.-.-" evidence="7"/>
<feature type="binding site" evidence="7">
    <location>
        <begin position="227"/>
        <end position="232"/>
    </location>
    <ligand>
        <name>GTP</name>
        <dbReference type="ChEBI" id="CHEBI:37565"/>
    </ligand>
</feature>
<evidence type="ECO:0000256" key="3">
    <source>
        <dbReference type="ARBA" id="ARBA00022741"/>
    </source>
</evidence>
<sequence length="454" mass="48673">MDTETIYALSSGGGRAGVAVVRLSGVRAGAVLADLTGKSLPMPRKAVLRRLHDPASGLLLDQALVLYFPAPNSFTGEDVVELHLHGGRAVVDGVLETLSSQPGCRLAEAGEFSRRAFEAGKLDLTEIEGLADLINADTEMQRVQALRQLDGSLRRLYEDWRGRLMRHLAHLEADIDFPDEDLPDGVAGAVRPDIAALKRDVDTHLRDGRRGEAMRDGYRIVILGAPNAGKSTLLNALARSDVAIVSDEAGTTRDVLDVPLDLSGYPVRLVDTAGLRTAGGKVEAEGIRRAVARAEEADLRLLLVRADAWPHVPDDVARWSGPNSLLVVSQVDRIPVFHVEHESLPANIKPETAGPLPVSAIGEGGLDVLLETVGNTVSTAMALRDAPALTRARHREALIDVTEHLARFDINAGIDPVLAAEDVRQAARALGRITGRVGVEDMLDLVFADFCIGK</sequence>